<dbReference type="PANTHER" id="PTHR10218:SF360">
    <property type="entry name" value="GUANINE NUCLEOTIDE-BINDING PROTEIN SUBUNIT ALPHA HOMOLOG"/>
    <property type="match status" value="1"/>
</dbReference>
<organism evidence="8 9">
    <name type="scientific">Gymnopilus junonius</name>
    <name type="common">Spectacular rustgill mushroom</name>
    <name type="synonym">Gymnopilus spectabilis subsp. junonius</name>
    <dbReference type="NCBI Taxonomy" id="109634"/>
    <lineage>
        <taxon>Eukaryota</taxon>
        <taxon>Fungi</taxon>
        <taxon>Dikarya</taxon>
        <taxon>Basidiomycota</taxon>
        <taxon>Agaricomycotina</taxon>
        <taxon>Agaricomycetes</taxon>
        <taxon>Agaricomycetidae</taxon>
        <taxon>Agaricales</taxon>
        <taxon>Agaricineae</taxon>
        <taxon>Hymenogastraceae</taxon>
        <taxon>Gymnopilus</taxon>
    </lineage>
</organism>
<proteinExistence type="predicted"/>
<dbReference type="GO" id="GO:0007188">
    <property type="term" value="P:adenylate cyclase-modulating G protein-coupled receptor signaling pathway"/>
    <property type="evidence" value="ECO:0007669"/>
    <property type="project" value="TreeGrafter"/>
</dbReference>
<dbReference type="SMART" id="SM00275">
    <property type="entry name" value="G_alpha"/>
    <property type="match status" value="1"/>
</dbReference>
<feature type="compositionally biased region" description="Polar residues" evidence="7">
    <location>
        <begin position="196"/>
        <end position="210"/>
    </location>
</feature>
<name>A0A9P5THN1_GYMJU</name>
<keyword evidence="4" id="KW-0807">Transducer</keyword>
<keyword evidence="1 6" id="KW-0479">Metal-binding</keyword>
<dbReference type="EMBL" id="JADNYJ010000125">
    <property type="protein sequence ID" value="KAF8882175.1"/>
    <property type="molecule type" value="Genomic_DNA"/>
</dbReference>
<reference evidence="8" key="1">
    <citation type="submission" date="2020-11" db="EMBL/GenBank/DDBJ databases">
        <authorList>
            <consortium name="DOE Joint Genome Institute"/>
            <person name="Ahrendt S."/>
            <person name="Riley R."/>
            <person name="Andreopoulos W."/>
            <person name="LaButti K."/>
            <person name="Pangilinan J."/>
            <person name="Ruiz-duenas F.J."/>
            <person name="Barrasa J.M."/>
            <person name="Sanchez-Garcia M."/>
            <person name="Camarero S."/>
            <person name="Miyauchi S."/>
            <person name="Serrano A."/>
            <person name="Linde D."/>
            <person name="Babiker R."/>
            <person name="Drula E."/>
            <person name="Ayuso-Fernandez I."/>
            <person name="Pacheco R."/>
            <person name="Padilla G."/>
            <person name="Ferreira P."/>
            <person name="Barriuso J."/>
            <person name="Kellner H."/>
            <person name="Castanera R."/>
            <person name="Alfaro M."/>
            <person name="Ramirez L."/>
            <person name="Pisabarro A.G."/>
            <person name="Kuo A."/>
            <person name="Tritt A."/>
            <person name="Lipzen A."/>
            <person name="He G."/>
            <person name="Yan M."/>
            <person name="Ng V."/>
            <person name="Cullen D."/>
            <person name="Martin F."/>
            <person name="Rosso M.-N."/>
            <person name="Henrissat B."/>
            <person name="Hibbett D."/>
            <person name="Martinez A.T."/>
            <person name="Grigoriev I.V."/>
        </authorList>
    </citation>
    <scope>NUCLEOTIDE SEQUENCE</scope>
    <source>
        <strain evidence="8">AH 44721</strain>
    </source>
</reference>
<evidence type="ECO:0000256" key="7">
    <source>
        <dbReference type="SAM" id="MobiDB-lite"/>
    </source>
</evidence>
<keyword evidence="9" id="KW-1185">Reference proteome</keyword>
<dbReference type="SUPFAM" id="SSF52540">
    <property type="entry name" value="P-loop containing nucleoside triphosphate hydrolases"/>
    <property type="match status" value="1"/>
</dbReference>
<dbReference type="PRINTS" id="PR00318">
    <property type="entry name" value="GPROTEINA"/>
</dbReference>
<dbReference type="GO" id="GO:0046872">
    <property type="term" value="F:metal ion binding"/>
    <property type="evidence" value="ECO:0007669"/>
    <property type="project" value="UniProtKB-KW"/>
</dbReference>
<evidence type="ECO:0000313" key="9">
    <source>
        <dbReference type="Proteomes" id="UP000724874"/>
    </source>
</evidence>
<dbReference type="FunFam" id="3.40.50.300:FF:000692">
    <property type="entry name" value="Guanine nucleotide-binding protein subunit alpha"/>
    <property type="match status" value="1"/>
</dbReference>
<evidence type="ECO:0000256" key="4">
    <source>
        <dbReference type="ARBA" id="ARBA00023224"/>
    </source>
</evidence>
<dbReference type="InterPro" id="IPR011025">
    <property type="entry name" value="GproteinA_insert"/>
</dbReference>
<dbReference type="Gene3D" id="3.40.50.300">
    <property type="entry name" value="P-loop containing nucleotide triphosphate hydrolases"/>
    <property type="match status" value="2"/>
</dbReference>
<dbReference type="Pfam" id="PF00503">
    <property type="entry name" value="G-alpha"/>
    <property type="match status" value="1"/>
</dbReference>
<dbReference type="Gene3D" id="1.10.400.10">
    <property type="entry name" value="GI Alpha 1, domain 2-like"/>
    <property type="match status" value="1"/>
</dbReference>
<dbReference type="InterPro" id="IPR027417">
    <property type="entry name" value="P-loop_NTPase"/>
</dbReference>
<dbReference type="GO" id="GO:0005525">
    <property type="term" value="F:GTP binding"/>
    <property type="evidence" value="ECO:0007669"/>
    <property type="project" value="UniProtKB-KW"/>
</dbReference>
<dbReference type="GO" id="GO:0005737">
    <property type="term" value="C:cytoplasm"/>
    <property type="evidence" value="ECO:0007669"/>
    <property type="project" value="TreeGrafter"/>
</dbReference>
<keyword evidence="6" id="KW-0460">Magnesium</keyword>
<dbReference type="GO" id="GO:0001664">
    <property type="term" value="F:G protein-coupled receptor binding"/>
    <property type="evidence" value="ECO:0007669"/>
    <property type="project" value="TreeGrafter"/>
</dbReference>
<feature type="compositionally biased region" description="Low complexity" evidence="7">
    <location>
        <begin position="211"/>
        <end position="220"/>
    </location>
</feature>
<evidence type="ECO:0000256" key="6">
    <source>
        <dbReference type="PIRSR" id="PIRSR601019-2"/>
    </source>
</evidence>
<sequence>MPIPVPKNKPQTQLSLSWPPVLVRDDETEEERRLRLGEEAEAKRVSDNIDRQIETERQQKRKTAGPKILLLGQAESGKSTVLKNFQLHFAPKAFEIEAEVWRPVIHLNLVRSVNFIVNLVLSQSQGLRESLQNHQRRSSSVISPDLRKLCTRLAPLRQVEENLIKFLSGLEPPRSDDTGVQSQPYRPSKAPDISIPANNRWKQALSNQRVSTDSRSSTTRSGDRFGDSQSRRILAALGDDIAALWKDVTVQDILKSSDIALEEQPGFFLDQAVPVTREDFFPRPDDVLKARVTTIRPEQHTIIAEKGGEKAKHWTLYDVGGARGQRAVWAQFFDDVNIIIFLAPMSGFNQVLAEDESVNRLTDSLRLWQTICSNKLLAEVEFVLFLNKLDILDAKLKAGVQFSSFVTSYVDKPNETKPVAKYLLDVFVSLHQQYSPKRRKLHPHLTCAVDTKATSSIIIRIQETILVKILAETNII</sequence>
<evidence type="ECO:0000256" key="1">
    <source>
        <dbReference type="ARBA" id="ARBA00022723"/>
    </source>
</evidence>
<dbReference type="Proteomes" id="UP000724874">
    <property type="component" value="Unassembled WGS sequence"/>
</dbReference>
<protein>
    <submittedName>
        <fullName evidence="8">Guanine nucleotide binding protein, alpha subunit</fullName>
    </submittedName>
</protein>
<dbReference type="InterPro" id="IPR001019">
    <property type="entry name" value="Gprotein_alpha_su"/>
</dbReference>
<feature type="binding site" evidence="5">
    <location>
        <begin position="288"/>
        <end position="294"/>
    </location>
    <ligand>
        <name>GTP</name>
        <dbReference type="ChEBI" id="CHEBI:37565"/>
    </ligand>
</feature>
<dbReference type="PANTHER" id="PTHR10218">
    <property type="entry name" value="GTP-BINDING PROTEIN ALPHA SUBUNIT"/>
    <property type="match status" value="1"/>
</dbReference>
<feature type="binding site" evidence="5">
    <location>
        <begin position="387"/>
        <end position="390"/>
    </location>
    <ligand>
        <name>GTP</name>
        <dbReference type="ChEBI" id="CHEBI:37565"/>
    </ligand>
</feature>
<dbReference type="AlphaFoldDB" id="A0A9P5THN1"/>
<accession>A0A9P5THN1</accession>
<evidence type="ECO:0000256" key="3">
    <source>
        <dbReference type="ARBA" id="ARBA00023134"/>
    </source>
</evidence>
<evidence type="ECO:0000256" key="5">
    <source>
        <dbReference type="PIRSR" id="PIRSR601019-1"/>
    </source>
</evidence>
<keyword evidence="2 5" id="KW-0547">Nucleotide-binding</keyword>
<evidence type="ECO:0000256" key="2">
    <source>
        <dbReference type="ARBA" id="ARBA00022741"/>
    </source>
</evidence>
<dbReference type="PROSITE" id="PS51882">
    <property type="entry name" value="G_ALPHA"/>
    <property type="match status" value="1"/>
</dbReference>
<feature type="binding site" evidence="6">
    <location>
        <position position="294"/>
    </location>
    <ligand>
        <name>Mg(2+)</name>
        <dbReference type="ChEBI" id="CHEBI:18420"/>
    </ligand>
</feature>
<dbReference type="GO" id="GO:0003924">
    <property type="term" value="F:GTPase activity"/>
    <property type="evidence" value="ECO:0007669"/>
    <property type="project" value="InterPro"/>
</dbReference>
<feature type="region of interest" description="Disordered" evidence="7">
    <location>
        <begin position="170"/>
        <end position="225"/>
    </location>
</feature>
<feature type="region of interest" description="Disordered" evidence="7">
    <location>
        <begin position="1"/>
        <end position="20"/>
    </location>
</feature>
<dbReference type="SUPFAM" id="SSF47895">
    <property type="entry name" value="Transducin (alpha subunit), insertion domain"/>
    <property type="match status" value="1"/>
</dbReference>
<evidence type="ECO:0000313" key="8">
    <source>
        <dbReference type="EMBL" id="KAF8882175.1"/>
    </source>
</evidence>
<gene>
    <name evidence="8" type="ORF">CPB84DRAFT_1686806</name>
</gene>
<feature type="binding site" evidence="5">
    <location>
        <position position="448"/>
    </location>
    <ligand>
        <name>GTP</name>
        <dbReference type="ChEBI" id="CHEBI:37565"/>
    </ligand>
</feature>
<dbReference type="GO" id="GO:0031683">
    <property type="term" value="F:G-protein beta/gamma-subunit complex binding"/>
    <property type="evidence" value="ECO:0007669"/>
    <property type="project" value="InterPro"/>
</dbReference>
<comment type="caution">
    <text evidence="8">The sequence shown here is derived from an EMBL/GenBank/DDBJ whole genome shotgun (WGS) entry which is preliminary data.</text>
</comment>
<dbReference type="OrthoDB" id="5817230at2759"/>
<dbReference type="GO" id="GO:0005834">
    <property type="term" value="C:heterotrimeric G-protein complex"/>
    <property type="evidence" value="ECO:0007669"/>
    <property type="project" value="TreeGrafter"/>
</dbReference>
<keyword evidence="3 5" id="KW-0342">GTP-binding</keyword>